<evidence type="ECO:0000256" key="2">
    <source>
        <dbReference type="ARBA" id="ARBA00008744"/>
    </source>
</evidence>
<dbReference type="AlphaFoldDB" id="A0AAN8WNK6"/>
<keyword evidence="5 9" id="KW-0812">Transmembrane</keyword>
<feature type="transmembrane region" description="Helical" evidence="9">
    <location>
        <begin position="344"/>
        <end position="364"/>
    </location>
</feature>
<feature type="transmembrane region" description="Helical" evidence="9">
    <location>
        <begin position="447"/>
        <end position="464"/>
    </location>
</feature>
<evidence type="ECO:0000256" key="6">
    <source>
        <dbReference type="ARBA" id="ARBA00022989"/>
    </source>
</evidence>
<dbReference type="InterPro" id="IPR018732">
    <property type="entry name" value="Dpy-19/Dpy-19-like"/>
</dbReference>
<dbReference type="PANTHER" id="PTHR31488:SF1">
    <property type="entry name" value="C-MANNOSYLTRANSFERASE DPY19L1"/>
    <property type="match status" value="1"/>
</dbReference>
<feature type="transmembrane region" description="Helical" evidence="9">
    <location>
        <begin position="276"/>
        <end position="296"/>
    </location>
</feature>
<evidence type="ECO:0000256" key="7">
    <source>
        <dbReference type="ARBA" id="ARBA00023136"/>
    </source>
</evidence>
<keyword evidence="7 9" id="KW-0472">Membrane</keyword>
<evidence type="ECO:0000256" key="1">
    <source>
        <dbReference type="ARBA" id="ARBA00004141"/>
    </source>
</evidence>
<dbReference type="InterPro" id="IPR047462">
    <property type="entry name" value="Dpy19"/>
</dbReference>
<evidence type="ECO:0000256" key="3">
    <source>
        <dbReference type="ARBA" id="ARBA00022676"/>
    </source>
</evidence>
<feature type="transmembrane region" description="Helical" evidence="9">
    <location>
        <begin position="485"/>
        <end position="505"/>
    </location>
</feature>
<feature type="transmembrane region" description="Helical" evidence="9">
    <location>
        <begin position="308"/>
        <end position="332"/>
    </location>
</feature>
<feature type="compositionally biased region" description="Basic residues" evidence="8">
    <location>
        <begin position="1"/>
        <end position="10"/>
    </location>
</feature>
<dbReference type="Proteomes" id="UP001381693">
    <property type="component" value="Unassembled WGS sequence"/>
</dbReference>
<feature type="compositionally biased region" description="Low complexity" evidence="8">
    <location>
        <begin position="29"/>
        <end position="45"/>
    </location>
</feature>
<sequence>MMAAKHHRRHSDLDERGGDRPTKNKKHNATNCNNNSTKENASNKAPVKPSPEEKQTSFFVVIVIAVYVGIVHSVHVSTMFENDRHFSHLSNLEREMTFRTEMGLYYSYYKTIVYADSYLMGLNRLMHDNLTEYPDVINTLQRFNLYPEIILGGTYRIFNTVTSWLGIEMRVCWQVSRGGGLAPVVSCEGIGDPAYWYLSGVWMSAGLTAALLFIQGTELSGSLIGGFITIICFFFNHGEATRVQWTPPLRESFAFPWSIALNIAITRVLRNPRPIWTRPLLVGTLTLVYLLCWQFAQYTVVAVVGVVYIMYTIGVINALPMLLVLLGTSYGFLNNVVLQFGNTLLVSSPLAGCLLGVLLLYLFMEPIIQHLPYPTNMGAQLSFLFISCTACKIELARIFGVEDDAHIVNILKSKFTNYSDFHTLLYTCSPEFDFLPKESLYKLNETLLLPCVSMVGGAVLINIFSNVKNNMIARLDKNTEGRTPLWSGVDPGVIFNGAMLIVYAIMAFLIMRLKLFLTPQMCVIASLLACKKYWKVIKKKEVHYTILAVIVSGMCVRGFRNISEQRSIVGEYSNPELEELVEWVQSETNDAAVFAGPMSTMANLLLSTQRPIVNHPHYEHAGLRERTKNVYSVFSRKSAETVYETLLSMKVNYVVLEEPWCIRKSRSGCGMVDLWDVEEPQNRHKPSLCPKLFHKSPAPFHRVFSNDIFVVLQVPSRYVEIPAPRYHSA</sequence>
<evidence type="ECO:0000313" key="11">
    <source>
        <dbReference type="Proteomes" id="UP001381693"/>
    </source>
</evidence>
<dbReference type="PANTHER" id="PTHR31488">
    <property type="entry name" value="DPY-19-LIKE 1, LIKE (H. SAPIENS)"/>
    <property type="match status" value="1"/>
</dbReference>
<keyword evidence="3" id="KW-0328">Glycosyltransferase</keyword>
<dbReference type="CDD" id="cd20177">
    <property type="entry name" value="Dpy19"/>
    <property type="match status" value="1"/>
</dbReference>
<evidence type="ECO:0000256" key="4">
    <source>
        <dbReference type="ARBA" id="ARBA00022679"/>
    </source>
</evidence>
<comment type="similarity">
    <text evidence="2">Belongs to the dpy-19 family.</text>
</comment>
<feature type="transmembrane region" description="Helical" evidence="9">
    <location>
        <begin position="58"/>
        <end position="80"/>
    </location>
</feature>
<accession>A0AAN8WNK6</accession>
<protein>
    <recommendedName>
        <fullName evidence="12">C-mannosyltransferase DPY19L1</fullName>
    </recommendedName>
</protein>
<dbReference type="GO" id="GO:0005637">
    <property type="term" value="C:nuclear inner membrane"/>
    <property type="evidence" value="ECO:0007669"/>
    <property type="project" value="TreeGrafter"/>
</dbReference>
<dbReference type="Pfam" id="PF10034">
    <property type="entry name" value="Dpy19"/>
    <property type="match status" value="1"/>
</dbReference>
<evidence type="ECO:0000256" key="5">
    <source>
        <dbReference type="ARBA" id="ARBA00022692"/>
    </source>
</evidence>
<feature type="transmembrane region" description="Helical" evidence="9">
    <location>
        <begin position="221"/>
        <end position="238"/>
    </location>
</feature>
<keyword evidence="4" id="KW-0808">Transferase</keyword>
<organism evidence="10 11">
    <name type="scientific">Halocaridina rubra</name>
    <name type="common">Hawaiian red shrimp</name>
    <dbReference type="NCBI Taxonomy" id="373956"/>
    <lineage>
        <taxon>Eukaryota</taxon>
        <taxon>Metazoa</taxon>
        <taxon>Ecdysozoa</taxon>
        <taxon>Arthropoda</taxon>
        <taxon>Crustacea</taxon>
        <taxon>Multicrustacea</taxon>
        <taxon>Malacostraca</taxon>
        <taxon>Eumalacostraca</taxon>
        <taxon>Eucarida</taxon>
        <taxon>Decapoda</taxon>
        <taxon>Pleocyemata</taxon>
        <taxon>Caridea</taxon>
        <taxon>Atyoidea</taxon>
        <taxon>Atyidae</taxon>
        <taxon>Halocaridina</taxon>
    </lineage>
</organism>
<feature type="compositionally biased region" description="Basic and acidic residues" evidence="8">
    <location>
        <begin position="11"/>
        <end position="22"/>
    </location>
</feature>
<gene>
    <name evidence="10" type="ORF">SK128_017726</name>
</gene>
<comment type="subcellular location">
    <subcellularLocation>
        <location evidence="1">Membrane</location>
        <topology evidence="1">Multi-pass membrane protein</topology>
    </subcellularLocation>
</comment>
<feature type="region of interest" description="Disordered" evidence="8">
    <location>
        <begin position="1"/>
        <end position="51"/>
    </location>
</feature>
<keyword evidence="11" id="KW-1185">Reference proteome</keyword>
<dbReference type="GO" id="GO:0000030">
    <property type="term" value="F:mannosyltransferase activity"/>
    <property type="evidence" value="ECO:0007669"/>
    <property type="project" value="InterPro"/>
</dbReference>
<evidence type="ECO:0000313" key="10">
    <source>
        <dbReference type="EMBL" id="KAK7069361.1"/>
    </source>
</evidence>
<dbReference type="EMBL" id="JAXCGZ010016751">
    <property type="protein sequence ID" value="KAK7069361.1"/>
    <property type="molecule type" value="Genomic_DNA"/>
</dbReference>
<evidence type="ECO:0008006" key="12">
    <source>
        <dbReference type="Google" id="ProtNLM"/>
    </source>
</evidence>
<evidence type="ECO:0000256" key="9">
    <source>
        <dbReference type="SAM" id="Phobius"/>
    </source>
</evidence>
<proteinExistence type="inferred from homology"/>
<reference evidence="10 11" key="1">
    <citation type="submission" date="2023-11" db="EMBL/GenBank/DDBJ databases">
        <title>Halocaridina rubra genome assembly.</title>
        <authorList>
            <person name="Smith C."/>
        </authorList>
    </citation>
    <scope>NUCLEOTIDE SEQUENCE [LARGE SCALE GENOMIC DNA]</scope>
    <source>
        <strain evidence="10">EP-1</strain>
        <tissue evidence="10">Whole</tissue>
    </source>
</reference>
<comment type="caution">
    <text evidence="10">The sequence shown here is derived from an EMBL/GenBank/DDBJ whole genome shotgun (WGS) entry which is preliminary data.</text>
</comment>
<name>A0AAN8WNK6_HALRR</name>
<keyword evidence="6 9" id="KW-1133">Transmembrane helix</keyword>
<evidence type="ECO:0000256" key="8">
    <source>
        <dbReference type="SAM" id="MobiDB-lite"/>
    </source>
</evidence>